<proteinExistence type="predicted"/>
<dbReference type="OrthoDB" id="310370at2759"/>
<organism evidence="2 3">
    <name type="scientific">Paramecium sonneborni</name>
    <dbReference type="NCBI Taxonomy" id="65129"/>
    <lineage>
        <taxon>Eukaryota</taxon>
        <taxon>Sar</taxon>
        <taxon>Alveolata</taxon>
        <taxon>Ciliophora</taxon>
        <taxon>Intramacronucleata</taxon>
        <taxon>Oligohymenophorea</taxon>
        <taxon>Peniculida</taxon>
        <taxon>Parameciidae</taxon>
        <taxon>Paramecium</taxon>
    </lineage>
</organism>
<evidence type="ECO:0000313" key="3">
    <source>
        <dbReference type="Proteomes" id="UP000692954"/>
    </source>
</evidence>
<dbReference type="Proteomes" id="UP000692954">
    <property type="component" value="Unassembled WGS sequence"/>
</dbReference>
<evidence type="ECO:0000313" key="2">
    <source>
        <dbReference type="EMBL" id="CAD8070394.1"/>
    </source>
</evidence>
<accession>A0A8S1M5D1</accession>
<protein>
    <submittedName>
        <fullName evidence="2">Uncharacterized protein</fullName>
    </submittedName>
</protein>
<dbReference type="EMBL" id="CAJJDN010000026">
    <property type="protein sequence ID" value="CAD8070394.1"/>
    <property type="molecule type" value="Genomic_DNA"/>
</dbReference>
<name>A0A8S1M5D1_9CILI</name>
<reference evidence="2" key="1">
    <citation type="submission" date="2021-01" db="EMBL/GenBank/DDBJ databases">
        <authorList>
            <consortium name="Genoscope - CEA"/>
            <person name="William W."/>
        </authorList>
    </citation>
    <scope>NUCLEOTIDE SEQUENCE</scope>
</reference>
<keyword evidence="3" id="KW-1185">Reference proteome</keyword>
<feature type="region of interest" description="Disordered" evidence="1">
    <location>
        <begin position="115"/>
        <end position="139"/>
    </location>
</feature>
<evidence type="ECO:0000256" key="1">
    <source>
        <dbReference type="SAM" id="MobiDB-lite"/>
    </source>
</evidence>
<dbReference type="AlphaFoldDB" id="A0A8S1M5D1"/>
<sequence length="160" mass="18415">MGQSANCNKQQTDSLSEIYSEQINFEYFGPHYASQYVIKTKFINQFEACNNKVQEQRKASQTVSTTNHIDQDVAFNSIQSNEKYLINTNQIIDSSFDLDSNNVNSSLDNSINAHRSILKKKDQKTSKPPKSVKFINTDQKKQFSLTQQKQLGQLLKRKRN</sequence>
<gene>
    <name evidence="2" type="ORF">PSON_ATCC_30995.1.T0260368</name>
</gene>
<comment type="caution">
    <text evidence="2">The sequence shown here is derived from an EMBL/GenBank/DDBJ whole genome shotgun (WGS) entry which is preliminary data.</text>
</comment>